<organism evidence="2 3">
    <name type="scientific">Streptomyces noursei</name>
    <name type="common">Streptomyces albulus</name>
    <dbReference type="NCBI Taxonomy" id="1971"/>
    <lineage>
        <taxon>Bacteria</taxon>
        <taxon>Bacillati</taxon>
        <taxon>Actinomycetota</taxon>
        <taxon>Actinomycetes</taxon>
        <taxon>Kitasatosporales</taxon>
        <taxon>Streptomycetaceae</taxon>
        <taxon>Streptomyces</taxon>
    </lineage>
</organism>
<evidence type="ECO:0000313" key="2">
    <source>
        <dbReference type="EMBL" id="GCB89288.1"/>
    </source>
</evidence>
<proteinExistence type="predicted"/>
<protein>
    <submittedName>
        <fullName evidence="2">Uncharacterized protein</fullName>
    </submittedName>
</protein>
<dbReference type="Proteomes" id="UP000288351">
    <property type="component" value="Unassembled WGS sequence"/>
</dbReference>
<evidence type="ECO:0000256" key="1">
    <source>
        <dbReference type="SAM" id="MobiDB-lite"/>
    </source>
</evidence>
<comment type="caution">
    <text evidence="2">The sequence shown here is derived from an EMBL/GenBank/DDBJ whole genome shotgun (WGS) entry which is preliminary data.</text>
</comment>
<gene>
    <name evidence="2" type="ORF">SALB_01962</name>
</gene>
<sequence length="202" mass="21889">MPTRGPLAAWNPGLDDTVTLRTAYDAMPGDDSAAIPWYVRLLENPASPVALPGAIDLLGHDCIHILLGRGTLPPDEAFVIGVTMGASGQLGAWQEKLFTLGARHLYRGGFRFSHTDLEVFRTAVAFARDTGIRPLHTLPWRDLMHRRLGPLRASVGIDPRALVAAYGRERARWPAGAAARRLPRSPSPVTAGDPDASHGHDR</sequence>
<dbReference type="EMBL" id="BHXC01000006">
    <property type="protein sequence ID" value="GCB89288.1"/>
    <property type="molecule type" value="Genomic_DNA"/>
</dbReference>
<name>A0A401QVE4_STRNR</name>
<feature type="region of interest" description="Disordered" evidence="1">
    <location>
        <begin position="174"/>
        <end position="202"/>
    </location>
</feature>
<reference evidence="2 3" key="1">
    <citation type="journal article" date="2019" name="Microbiol. Resour. Announc.">
        <title>Draft Genome Sequence of the Most Traditional epsilon-Poly-l-Lysine Producer, Streptomyces albulus NBRC14147.</title>
        <authorList>
            <person name="Yamanaka K."/>
            <person name="Hamano Y."/>
        </authorList>
    </citation>
    <scope>NUCLEOTIDE SEQUENCE [LARGE SCALE GENOMIC DNA]</scope>
    <source>
        <strain evidence="2 3">NBRC 14147</strain>
    </source>
</reference>
<evidence type="ECO:0000313" key="3">
    <source>
        <dbReference type="Proteomes" id="UP000288351"/>
    </source>
</evidence>
<accession>A0A401QVE4</accession>
<dbReference type="RefSeq" id="WP_016572494.1">
    <property type="nucleotide sequence ID" value="NZ_BHXC01000006.1"/>
</dbReference>
<dbReference type="AlphaFoldDB" id="A0A401QVE4"/>